<evidence type="ECO:0000256" key="4">
    <source>
        <dbReference type="SAM" id="SignalP"/>
    </source>
</evidence>
<keyword evidence="2" id="KW-0186">Copper</keyword>
<dbReference type="RefSeq" id="XP_007777577.1">
    <property type="nucleotide sequence ID" value="XM_007779387.1"/>
</dbReference>
<keyword evidence="7" id="KW-1185">Reference proteome</keyword>
<feature type="signal peptide" evidence="4">
    <location>
        <begin position="1"/>
        <end position="21"/>
    </location>
</feature>
<evidence type="ECO:0000259" key="5">
    <source>
        <dbReference type="Pfam" id="PF00127"/>
    </source>
</evidence>
<dbReference type="InterPro" id="IPR052953">
    <property type="entry name" value="Ser-rich/MCO-related"/>
</dbReference>
<dbReference type="PANTHER" id="PTHR34883">
    <property type="entry name" value="SERINE-RICH PROTEIN, PUTATIVE-RELATED-RELATED"/>
    <property type="match status" value="1"/>
</dbReference>
<dbReference type="SUPFAM" id="SSF49503">
    <property type="entry name" value="Cupredoxins"/>
    <property type="match status" value="1"/>
</dbReference>
<dbReference type="InterPro" id="IPR000923">
    <property type="entry name" value="BlueCu_1"/>
</dbReference>
<dbReference type="Pfam" id="PF00127">
    <property type="entry name" value="Copper-bind"/>
    <property type="match status" value="1"/>
</dbReference>
<dbReference type="HOGENOM" id="CLU_053381_1_2_1"/>
<gene>
    <name evidence="6" type="ORF">W97_01481</name>
</gene>
<dbReference type="OMA" id="CQNGMVM"/>
<dbReference type="AlphaFoldDB" id="R7YK32"/>
<accession>R7YK32</accession>
<feature type="chain" id="PRO_5004450519" description="Blue (type 1) copper domain-containing protein" evidence="4">
    <location>
        <begin position="22"/>
        <end position="263"/>
    </location>
</feature>
<protein>
    <recommendedName>
        <fullName evidence="5">Blue (type 1) copper domain-containing protein</fullName>
    </recommendedName>
</protein>
<dbReference type="eggNOG" id="ENOG502S40X">
    <property type="taxonomic scope" value="Eukaryota"/>
</dbReference>
<dbReference type="GeneID" id="19898792"/>
<evidence type="ECO:0000313" key="6">
    <source>
        <dbReference type="EMBL" id="EON62260.1"/>
    </source>
</evidence>
<dbReference type="CDD" id="cd00920">
    <property type="entry name" value="Cupredoxin"/>
    <property type="match status" value="1"/>
</dbReference>
<evidence type="ECO:0000256" key="3">
    <source>
        <dbReference type="SAM" id="MobiDB-lite"/>
    </source>
</evidence>
<dbReference type="EMBL" id="JH767558">
    <property type="protein sequence ID" value="EON62260.1"/>
    <property type="molecule type" value="Genomic_DNA"/>
</dbReference>
<feature type="domain" description="Blue (type 1) copper" evidence="5">
    <location>
        <begin position="46"/>
        <end position="154"/>
    </location>
</feature>
<feature type="region of interest" description="Disordered" evidence="3">
    <location>
        <begin position="168"/>
        <end position="192"/>
    </location>
</feature>
<dbReference type="GO" id="GO:0009055">
    <property type="term" value="F:electron transfer activity"/>
    <property type="evidence" value="ECO:0007669"/>
    <property type="project" value="InterPro"/>
</dbReference>
<dbReference type="Proteomes" id="UP000016924">
    <property type="component" value="Unassembled WGS sequence"/>
</dbReference>
<keyword evidence="1" id="KW-0479">Metal-binding</keyword>
<feature type="compositionally biased region" description="Low complexity" evidence="3">
    <location>
        <begin position="178"/>
        <end position="192"/>
    </location>
</feature>
<organism evidence="6 7">
    <name type="scientific">Coniosporium apollinis (strain CBS 100218)</name>
    <name type="common">Rock-inhabiting black yeast</name>
    <dbReference type="NCBI Taxonomy" id="1168221"/>
    <lineage>
        <taxon>Eukaryota</taxon>
        <taxon>Fungi</taxon>
        <taxon>Dikarya</taxon>
        <taxon>Ascomycota</taxon>
        <taxon>Pezizomycotina</taxon>
        <taxon>Dothideomycetes</taxon>
        <taxon>Dothideomycetes incertae sedis</taxon>
        <taxon>Coniosporium</taxon>
    </lineage>
</organism>
<reference evidence="7" key="1">
    <citation type="submission" date="2012-06" db="EMBL/GenBank/DDBJ databases">
        <title>The genome sequence of Coniosporium apollinis CBS 100218.</title>
        <authorList>
            <consortium name="The Broad Institute Genome Sequencing Platform"/>
            <person name="Cuomo C."/>
            <person name="Gorbushina A."/>
            <person name="Noack S."/>
            <person name="Walker B."/>
            <person name="Young S.K."/>
            <person name="Zeng Q."/>
            <person name="Gargeya S."/>
            <person name="Fitzgerald M."/>
            <person name="Haas B."/>
            <person name="Abouelleil A."/>
            <person name="Alvarado L."/>
            <person name="Arachchi H.M."/>
            <person name="Berlin A.M."/>
            <person name="Chapman S.B."/>
            <person name="Goldberg J."/>
            <person name="Griggs A."/>
            <person name="Gujja S."/>
            <person name="Hansen M."/>
            <person name="Howarth C."/>
            <person name="Imamovic A."/>
            <person name="Larimer J."/>
            <person name="McCowan C."/>
            <person name="Montmayeur A."/>
            <person name="Murphy C."/>
            <person name="Neiman D."/>
            <person name="Pearson M."/>
            <person name="Priest M."/>
            <person name="Roberts A."/>
            <person name="Saif S."/>
            <person name="Shea T."/>
            <person name="Sisk P."/>
            <person name="Sykes S."/>
            <person name="Wortman J."/>
            <person name="Nusbaum C."/>
            <person name="Birren B."/>
        </authorList>
    </citation>
    <scope>NUCLEOTIDE SEQUENCE [LARGE SCALE GENOMIC DNA]</scope>
    <source>
        <strain evidence="7">CBS 100218</strain>
    </source>
</reference>
<dbReference type="InterPro" id="IPR008972">
    <property type="entry name" value="Cupredoxin"/>
</dbReference>
<name>R7YK32_CONA1</name>
<dbReference type="PANTHER" id="PTHR34883:SF17">
    <property type="entry name" value="CUPREDOXIN"/>
    <property type="match status" value="1"/>
</dbReference>
<evidence type="ECO:0000256" key="1">
    <source>
        <dbReference type="ARBA" id="ARBA00022723"/>
    </source>
</evidence>
<dbReference type="OrthoDB" id="2331100at2759"/>
<dbReference type="GO" id="GO:0005507">
    <property type="term" value="F:copper ion binding"/>
    <property type="evidence" value="ECO:0007669"/>
    <property type="project" value="InterPro"/>
</dbReference>
<keyword evidence="4" id="KW-0732">Signal</keyword>
<sequence>MYPRVLTTACVFLAGYAVATTHPGESAKAPASATSAAASAYQTYHAVQVGTADGALVFSPDNIKAKIGDVVQFQFRPASHSVVQSTFDQPCVPIRNVMPNATDAFFSGFMPTNYTGPNGGSEQLIFDVYIADTKPKWFYCSRGRHCQGGMVGVINAPATGDRTLEKHKELAKAAPQNVSPGQSSAPGSSVSSSAPSSVASSLVTSSSVAAGVSTATTDSTSATTSRFVPAQQTVNAAPGGMVDAAKRGVVGLSYAGVAALLVL</sequence>
<dbReference type="STRING" id="1168221.R7YK32"/>
<proteinExistence type="predicted"/>
<dbReference type="Gene3D" id="2.60.40.420">
    <property type="entry name" value="Cupredoxins - blue copper proteins"/>
    <property type="match status" value="1"/>
</dbReference>
<evidence type="ECO:0000256" key="2">
    <source>
        <dbReference type="ARBA" id="ARBA00023008"/>
    </source>
</evidence>
<evidence type="ECO:0000313" key="7">
    <source>
        <dbReference type="Proteomes" id="UP000016924"/>
    </source>
</evidence>